<dbReference type="AlphaFoldDB" id="A0A150PJD0"/>
<accession>A0A150PJD0</accession>
<dbReference type="EMBL" id="JELY01001437">
    <property type="protein sequence ID" value="KYF55773.1"/>
    <property type="molecule type" value="Genomic_DNA"/>
</dbReference>
<comment type="caution">
    <text evidence="2">The sequence shown here is derived from an EMBL/GenBank/DDBJ whole genome shotgun (WGS) entry which is preliminary data.</text>
</comment>
<name>A0A150PJD0_SORCE</name>
<dbReference type="Pfam" id="PF03682">
    <property type="entry name" value="UPF0158"/>
    <property type="match status" value="1"/>
</dbReference>
<protein>
    <submittedName>
        <fullName evidence="2">Uncharacterized protein</fullName>
    </submittedName>
</protein>
<organism evidence="2 3">
    <name type="scientific">Sorangium cellulosum</name>
    <name type="common">Polyangium cellulosum</name>
    <dbReference type="NCBI Taxonomy" id="56"/>
    <lineage>
        <taxon>Bacteria</taxon>
        <taxon>Pseudomonadati</taxon>
        <taxon>Myxococcota</taxon>
        <taxon>Polyangia</taxon>
        <taxon>Polyangiales</taxon>
        <taxon>Polyangiaceae</taxon>
        <taxon>Sorangium</taxon>
    </lineage>
</organism>
<dbReference type="Proteomes" id="UP000075420">
    <property type="component" value="Unassembled WGS sequence"/>
</dbReference>
<reference evidence="2 3" key="1">
    <citation type="submission" date="2014-02" db="EMBL/GenBank/DDBJ databases">
        <title>The small core and large imbalanced accessory genome model reveals a collaborative survival strategy of Sorangium cellulosum strains in nature.</title>
        <authorList>
            <person name="Han K."/>
            <person name="Peng R."/>
            <person name="Blom J."/>
            <person name="Li Y.-Z."/>
        </authorList>
    </citation>
    <scope>NUCLEOTIDE SEQUENCE [LARGE SCALE GENOMIC DNA]</scope>
    <source>
        <strain evidence="2 3">So0157-25</strain>
    </source>
</reference>
<feature type="region of interest" description="Disordered" evidence="1">
    <location>
        <begin position="149"/>
        <end position="171"/>
    </location>
</feature>
<sequence>MSHTTAESTAPGRRVPVDWIALANAFDNIARGVRHFLHLDTGAVIRLNDRLVDASTRARIEEDPGCVRIESIAARDQYRWLEAFIPTVDDLELRLTLLQSMQGPGSFRRFKAALAARPEHLRRWRAFRQEQIRAAILRWFHARGMTPIPLERASPDTGAEPPSDRAADSARQQLYSAADGLSPRDLQALMSLAEYLRAARSALQIPADASMGDAARAFG</sequence>
<feature type="non-terminal residue" evidence="2">
    <location>
        <position position="219"/>
    </location>
</feature>
<evidence type="ECO:0000313" key="3">
    <source>
        <dbReference type="Proteomes" id="UP000075420"/>
    </source>
</evidence>
<evidence type="ECO:0000313" key="2">
    <source>
        <dbReference type="EMBL" id="KYF55773.1"/>
    </source>
</evidence>
<dbReference type="InterPro" id="IPR005361">
    <property type="entry name" value="UPF0158"/>
</dbReference>
<evidence type="ECO:0000256" key="1">
    <source>
        <dbReference type="SAM" id="MobiDB-lite"/>
    </source>
</evidence>
<proteinExistence type="predicted"/>
<gene>
    <name evidence="2" type="ORF">BE08_30685</name>
</gene>